<dbReference type="Gene3D" id="2.170.270.10">
    <property type="entry name" value="SET domain"/>
    <property type="match status" value="1"/>
</dbReference>
<dbReference type="Proteomes" id="UP000265618">
    <property type="component" value="Unassembled WGS sequence"/>
</dbReference>
<organism evidence="3 4">
    <name type="scientific">Kipferlia bialata</name>
    <dbReference type="NCBI Taxonomy" id="797122"/>
    <lineage>
        <taxon>Eukaryota</taxon>
        <taxon>Metamonada</taxon>
        <taxon>Carpediemonas-like organisms</taxon>
        <taxon>Kipferlia</taxon>
    </lineage>
</organism>
<dbReference type="SUPFAM" id="SSF82199">
    <property type="entry name" value="SET domain"/>
    <property type="match status" value="1"/>
</dbReference>
<dbReference type="InterPro" id="IPR001214">
    <property type="entry name" value="SET_dom"/>
</dbReference>
<evidence type="ECO:0000313" key="4">
    <source>
        <dbReference type="Proteomes" id="UP000265618"/>
    </source>
</evidence>
<dbReference type="PANTHER" id="PTHR12197">
    <property type="entry name" value="HISTONE-LYSINE N-METHYLTRANSFERASE SMYD"/>
    <property type="match status" value="1"/>
</dbReference>
<dbReference type="GO" id="GO:0005634">
    <property type="term" value="C:nucleus"/>
    <property type="evidence" value="ECO:0007669"/>
    <property type="project" value="TreeGrafter"/>
</dbReference>
<accession>A0A9K3GHB3</accession>
<dbReference type="OrthoDB" id="265717at2759"/>
<reference evidence="3 4" key="1">
    <citation type="journal article" date="2018" name="PLoS ONE">
        <title>The draft genome of Kipferlia bialata reveals reductive genome evolution in fornicate parasites.</title>
        <authorList>
            <person name="Tanifuji G."/>
            <person name="Takabayashi S."/>
            <person name="Kume K."/>
            <person name="Takagi M."/>
            <person name="Nakayama T."/>
            <person name="Kamikawa R."/>
            <person name="Inagaki Y."/>
            <person name="Hashimoto T."/>
        </authorList>
    </citation>
    <scope>NUCLEOTIDE SEQUENCE [LARGE SCALE GENOMIC DNA]</scope>
    <source>
        <strain evidence="3">NY0173</strain>
    </source>
</reference>
<feature type="domain" description="SET" evidence="2">
    <location>
        <begin position="9"/>
        <end position="116"/>
    </location>
</feature>
<evidence type="ECO:0000313" key="3">
    <source>
        <dbReference type="EMBL" id="GIQ83008.1"/>
    </source>
</evidence>
<keyword evidence="4" id="KW-1185">Reference proteome</keyword>
<proteinExistence type="predicted"/>
<gene>
    <name evidence="3" type="ORF">KIPB_004250</name>
</gene>
<evidence type="ECO:0000259" key="2">
    <source>
        <dbReference type="PROSITE" id="PS50280"/>
    </source>
</evidence>
<dbReference type="PROSITE" id="PS50280">
    <property type="entry name" value="SET"/>
    <property type="match status" value="1"/>
</dbReference>
<dbReference type="InterPro" id="IPR050869">
    <property type="entry name" value="H3K4_H4K5_MeTrfase"/>
</dbReference>
<feature type="compositionally biased region" description="Basic residues" evidence="1">
    <location>
        <begin position="283"/>
        <end position="296"/>
    </location>
</feature>
<dbReference type="EMBL" id="BDIP01000892">
    <property type="protein sequence ID" value="GIQ83008.1"/>
    <property type="molecule type" value="Genomic_DNA"/>
</dbReference>
<protein>
    <recommendedName>
        <fullName evidence="2">SET domain-containing protein</fullName>
    </recommendedName>
</protein>
<comment type="caution">
    <text evidence="3">The sequence shown here is derived from an EMBL/GenBank/DDBJ whole genome shotgun (WGS) entry which is preliminary data.</text>
</comment>
<dbReference type="CDD" id="cd20071">
    <property type="entry name" value="SET_SMYD"/>
    <property type="match status" value="1"/>
</dbReference>
<dbReference type="Pfam" id="PF00856">
    <property type="entry name" value="SET"/>
    <property type="match status" value="1"/>
</dbReference>
<dbReference type="InterPro" id="IPR046341">
    <property type="entry name" value="SET_dom_sf"/>
</dbReference>
<dbReference type="AlphaFoldDB" id="A0A9K3GHB3"/>
<dbReference type="PANTHER" id="PTHR12197:SF251">
    <property type="entry name" value="EG:BACR7C10.4 PROTEIN"/>
    <property type="match status" value="1"/>
</dbReference>
<feature type="region of interest" description="Disordered" evidence="1">
    <location>
        <begin position="249"/>
        <end position="296"/>
    </location>
</feature>
<sequence length="296" mass="32345">MSDPQAGQPSEETIKESVKWEGLAEAARSQFGDLCDNTTEGEGEKTFLGIMESNGFSVGDEDDSTQVGVCLVGARFNHSCVPNVSSVLRQDANTLEQRTYANEAIPCGTELTVSYVDMTLTHTERRAALQSKYHFDCTCPVCTMDSKAISERDAALTNLKTLRTATSDSPAEVLKAAVPIEAIITQHLGANPVELSSLAWEALTACAQLRNQKMPLVQRYFDMASRDLTVSQRKTVRKQLKVKIGKQMPLPPLTVPETDSEGEAEAAAEVVDVKPVKTTAPKGKGKGKRDRRNRRR</sequence>
<evidence type="ECO:0000256" key="1">
    <source>
        <dbReference type="SAM" id="MobiDB-lite"/>
    </source>
</evidence>
<name>A0A9K3GHB3_9EUKA</name>